<protein>
    <submittedName>
        <fullName evidence="2">Uncharacterized protein</fullName>
    </submittedName>
</protein>
<comment type="caution">
    <text evidence="2">The sequence shown here is derived from an EMBL/GenBank/DDBJ whole genome shotgun (WGS) entry which is preliminary data.</text>
</comment>
<dbReference type="EMBL" id="JAQQBS010000002">
    <property type="protein sequence ID" value="KAK0172695.1"/>
    <property type="molecule type" value="Genomic_DNA"/>
</dbReference>
<evidence type="ECO:0000313" key="3">
    <source>
        <dbReference type="Proteomes" id="UP001168990"/>
    </source>
</evidence>
<evidence type="ECO:0000256" key="1">
    <source>
        <dbReference type="SAM" id="MobiDB-lite"/>
    </source>
</evidence>
<dbReference type="Proteomes" id="UP001168990">
    <property type="component" value="Unassembled WGS sequence"/>
</dbReference>
<gene>
    <name evidence="2" type="ORF">PV328_005984</name>
</gene>
<feature type="region of interest" description="Disordered" evidence="1">
    <location>
        <begin position="64"/>
        <end position="117"/>
    </location>
</feature>
<keyword evidence="3" id="KW-1185">Reference proteome</keyword>
<reference evidence="2" key="1">
    <citation type="journal article" date="2023" name="bioRxiv">
        <title>Scaffold-level genome assemblies of two parasitoid biocontrol wasps reveal the parthenogenesis mechanism and an associated novel virus.</title>
        <authorList>
            <person name="Inwood S."/>
            <person name="Skelly J."/>
            <person name="Guhlin J."/>
            <person name="Harrop T."/>
            <person name="Goldson S."/>
            <person name="Dearden P."/>
        </authorList>
    </citation>
    <scope>NUCLEOTIDE SEQUENCE</scope>
    <source>
        <strain evidence="2">Irish</strain>
        <tissue evidence="2">Whole body</tissue>
    </source>
</reference>
<evidence type="ECO:0000313" key="2">
    <source>
        <dbReference type="EMBL" id="KAK0172695.1"/>
    </source>
</evidence>
<feature type="region of interest" description="Disordered" evidence="1">
    <location>
        <begin position="17"/>
        <end position="44"/>
    </location>
</feature>
<reference evidence="2" key="2">
    <citation type="submission" date="2023-03" db="EMBL/GenBank/DDBJ databases">
        <authorList>
            <person name="Inwood S.N."/>
            <person name="Skelly J.G."/>
            <person name="Guhlin J."/>
            <person name="Harrop T.W.R."/>
            <person name="Goldson S.G."/>
            <person name="Dearden P.K."/>
        </authorList>
    </citation>
    <scope>NUCLEOTIDE SEQUENCE</scope>
    <source>
        <strain evidence="2">Irish</strain>
        <tissue evidence="2">Whole body</tissue>
    </source>
</reference>
<name>A0AA39FN49_9HYME</name>
<organism evidence="2 3">
    <name type="scientific">Microctonus aethiopoides</name>
    <dbReference type="NCBI Taxonomy" id="144406"/>
    <lineage>
        <taxon>Eukaryota</taxon>
        <taxon>Metazoa</taxon>
        <taxon>Ecdysozoa</taxon>
        <taxon>Arthropoda</taxon>
        <taxon>Hexapoda</taxon>
        <taxon>Insecta</taxon>
        <taxon>Pterygota</taxon>
        <taxon>Neoptera</taxon>
        <taxon>Endopterygota</taxon>
        <taxon>Hymenoptera</taxon>
        <taxon>Apocrita</taxon>
        <taxon>Ichneumonoidea</taxon>
        <taxon>Braconidae</taxon>
        <taxon>Euphorinae</taxon>
        <taxon>Microctonus</taxon>
    </lineage>
</organism>
<dbReference type="AlphaFoldDB" id="A0AA39FN49"/>
<sequence>MIVAEVIRVLGPTVLQGFLGGGTRGRGKTKSNDNNNNDDIDDGSTVTVAVPIDDDDDDEVNNVVKNNNNESNSKDISEKVSLPLPTASSTDNENEDNSTRSTTISIELSASDGSPSEGRMFARYQQQQEDIDAEASENNEVRVSFEDIQPAANEAVESELTPLDDIEVNDDESRNKRLVSLGGNSGSGSGGGSGNFLFDIIRLVAGSGSQLSDGQSSGKSVEADEAVPGPATRFLVIANRGISNLIQDLILVRNYPIK</sequence>
<proteinExistence type="predicted"/>
<feature type="compositionally biased region" description="Polar residues" evidence="1">
    <location>
        <begin position="99"/>
        <end position="114"/>
    </location>
</feature>
<accession>A0AA39FN49</accession>